<feature type="active site" description="Nucleophile" evidence="2">
    <location>
        <position position="15"/>
    </location>
</feature>
<comment type="similarity">
    <text evidence="1">Belongs to the GST superfamily. NadH family.</text>
</comment>
<proteinExistence type="inferred from homology"/>
<dbReference type="GO" id="GO:0004602">
    <property type="term" value="F:glutathione peroxidase activity"/>
    <property type="evidence" value="ECO:0007669"/>
    <property type="project" value="TreeGrafter"/>
</dbReference>
<sequence>MTGRATITWYFDTISPFAWIALPAIEAMSARQPVILAPVVLGAVLAHWGSVGPAELPPKRLHTYRLSQFCADRAGLPLRYPPRHPFRSLEVQRLLTALGATPAAVRTAFAFIWQEGRDPGEPQEFAALCERLGVADYEELVAAQDARTALRATTEAATAAGIFGVPTLRIGGEIFWGSDAMPMAEAYLACPGLFDGGEMARLASIPAAVERRR</sequence>
<evidence type="ECO:0000313" key="4">
    <source>
        <dbReference type="EMBL" id="TDH64501.1"/>
    </source>
</evidence>
<dbReference type="PANTHER" id="PTHR42943">
    <property type="entry name" value="GLUTATHIONE S-TRANSFERASE KAPPA"/>
    <property type="match status" value="1"/>
</dbReference>
<dbReference type="InterPro" id="IPR001853">
    <property type="entry name" value="DSBA-like_thioredoxin_dom"/>
</dbReference>
<dbReference type="InterPro" id="IPR051924">
    <property type="entry name" value="GST_Kappa/NadH"/>
</dbReference>
<feature type="domain" description="DSBA-like thioredoxin" evidence="3">
    <location>
        <begin position="6"/>
        <end position="188"/>
    </location>
</feature>
<accession>A0A4R5QPA4</accession>
<dbReference type="EMBL" id="SMSJ01000001">
    <property type="protein sequence ID" value="TDH64501.1"/>
    <property type="molecule type" value="Genomic_DNA"/>
</dbReference>
<dbReference type="RefSeq" id="WP_133286657.1">
    <property type="nucleotide sequence ID" value="NZ_SMSJ01000001.1"/>
</dbReference>
<dbReference type="OrthoDB" id="5244108at2"/>
<dbReference type="Pfam" id="PF01323">
    <property type="entry name" value="DSBA"/>
    <property type="match status" value="1"/>
</dbReference>
<evidence type="ECO:0000256" key="2">
    <source>
        <dbReference type="PIRSR" id="PIRSR006386-1"/>
    </source>
</evidence>
<dbReference type="GO" id="GO:0004364">
    <property type="term" value="F:glutathione transferase activity"/>
    <property type="evidence" value="ECO:0007669"/>
    <property type="project" value="TreeGrafter"/>
</dbReference>
<dbReference type="EC" id="5.99.1.4" evidence="1"/>
<comment type="catalytic activity">
    <reaction evidence="1">
        <text>2-hydroxychromene-2-carboxylate = (3E)-4-(2-hydroxyphenyl)-2-oxobut-3-enoate</text>
        <dbReference type="Rhea" id="RHEA:27401"/>
        <dbReference type="ChEBI" id="CHEBI:59350"/>
        <dbReference type="ChEBI" id="CHEBI:59353"/>
        <dbReference type="EC" id="5.99.1.4"/>
    </reaction>
</comment>
<dbReference type="InterPro" id="IPR036249">
    <property type="entry name" value="Thioredoxin-like_sf"/>
</dbReference>
<name>A0A4R5QPA4_9PROT</name>
<dbReference type="Proteomes" id="UP000295096">
    <property type="component" value="Unassembled WGS sequence"/>
</dbReference>
<reference evidence="4 5" key="1">
    <citation type="journal article" date="2016" name="J. Microbiol.">
        <title>Dankookia rubra gen. nov., sp. nov., an alphaproteobacterium isolated from sediment of a shallow stream.</title>
        <authorList>
            <person name="Kim W.H."/>
            <person name="Kim D.H."/>
            <person name="Kang K."/>
            <person name="Ahn T.Y."/>
        </authorList>
    </citation>
    <scope>NUCLEOTIDE SEQUENCE [LARGE SCALE GENOMIC DNA]</scope>
    <source>
        <strain evidence="4 5">JCM30602</strain>
    </source>
</reference>
<dbReference type="GO" id="GO:0006749">
    <property type="term" value="P:glutathione metabolic process"/>
    <property type="evidence" value="ECO:0007669"/>
    <property type="project" value="TreeGrafter"/>
</dbReference>
<dbReference type="AlphaFoldDB" id="A0A4R5QPA4"/>
<keyword evidence="1 4" id="KW-0413">Isomerase</keyword>
<dbReference type="SUPFAM" id="SSF52833">
    <property type="entry name" value="Thioredoxin-like"/>
    <property type="match status" value="1"/>
</dbReference>
<comment type="caution">
    <text evidence="4">The sequence shown here is derived from an EMBL/GenBank/DDBJ whole genome shotgun (WGS) entry which is preliminary data.</text>
</comment>
<dbReference type="InterPro" id="IPR014440">
    <property type="entry name" value="HCCAis_GSTk"/>
</dbReference>
<dbReference type="PANTHER" id="PTHR42943:SF2">
    <property type="entry name" value="GLUTATHIONE S-TRANSFERASE KAPPA 1"/>
    <property type="match status" value="1"/>
</dbReference>
<dbReference type="GO" id="GO:0018845">
    <property type="term" value="F:2-hydroxychromene-2-carboxylate isomerase activity"/>
    <property type="evidence" value="ECO:0007669"/>
    <property type="project" value="UniProtKB-UniRule"/>
</dbReference>
<keyword evidence="5" id="KW-1185">Reference proteome</keyword>
<evidence type="ECO:0000259" key="3">
    <source>
        <dbReference type="Pfam" id="PF01323"/>
    </source>
</evidence>
<protein>
    <recommendedName>
        <fullName evidence="1">2-hydroxychromene-2-carboxylate isomerase</fullName>
        <ecNumber evidence="1">5.99.1.4</ecNumber>
    </recommendedName>
</protein>
<organism evidence="4 5">
    <name type="scientific">Dankookia rubra</name>
    <dbReference type="NCBI Taxonomy" id="1442381"/>
    <lineage>
        <taxon>Bacteria</taxon>
        <taxon>Pseudomonadati</taxon>
        <taxon>Pseudomonadota</taxon>
        <taxon>Alphaproteobacteria</taxon>
        <taxon>Acetobacterales</taxon>
        <taxon>Roseomonadaceae</taxon>
        <taxon>Dankookia</taxon>
    </lineage>
</organism>
<dbReference type="Gene3D" id="3.40.30.10">
    <property type="entry name" value="Glutaredoxin"/>
    <property type="match status" value="1"/>
</dbReference>
<evidence type="ECO:0000313" key="5">
    <source>
        <dbReference type="Proteomes" id="UP000295096"/>
    </source>
</evidence>
<evidence type="ECO:0000256" key="1">
    <source>
        <dbReference type="PIRNR" id="PIRNR006386"/>
    </source>
</evidence>
<dbReference type="PIRSF" id="PIRSF006386">
    <property type="entry name" value="HCCAis_GSTk"/>
    <property type="match status" value="1"/>
</dbReference>
<gene>
    <name evidence="4" type="ORF">E2C06_00725</name>
</gene>